<dbReference type="Proteomes" id="UP000004848">
    <property type="component" value="Unassembled WGS sequence"/>
</dbReference>
<protein>
    <recommendedName>
        <fullName evidence="1">DUF3291 domain-containing protein</fullName>
    </recommendedName>
</protein>
<dbReference type="RefSeq" id="WP_006933302.1">
    <property type="nucleotide sequence ID" value="NZ_AAUW01000004.1"/>
</dbReference>
<dbReference type="EMBL" id="AAUW01000004">
    <property type="protein sequence ID" value="EAV45108.1"/>
    <property type="molecule type" value="Genomic_DNA"/>
</dbReference>
<comment type="caution">
    <text evidence="2">The sequence shown here is derived from an EMBL/GenBank/DDBJ whole genome shotgun (WGS) entry which is preliminary data.</text>
</comment>
<evidence type="ECO:0000313" key="3">
    <source>
        <dbReference type="Proteomes" id="UP000004848"/>
    </source>
</evidence>
<reference evidence="2 3" key="1">
    <citation type="submission" date="2006-05" db="EMBL/GenBank/DDBJ databases">
        <authorList>
            <person name="King G."/>
            <person name="Ferriera S."/>
            <person name="Johnson J."/>
            <person name="Kravitz S."/>
            <person name="Beeson K."/>
            <person name="Sutton G."/>
            <person name="Rogers Y.-H."/>
            <person name="Friedman R."/>
            <person name="Frazier M."/>
            <person name="Venter J.C."/>
        </authorList>
    </citation>
    <scope>NUCLEOTIDE SEQUENCE [LARGE SCALE GENOMIC DNA]</scope>
    <source>
        <strain evidence="3">ATCC 25650 / DSM 13394 / JCM 20685 / NBRC 16684 / NCIMB 2208 / IAM 12614 / B1</strain>
    </source>
</reference>
<dbReference type="GeneID" id="68845854"/>
<dbReference type="Pfam" id="PF11695">
    <property type="entry name" value="DUF3291"/>
    <property type="match status" value="1"/>
</dbReference>
<organism evidence="2 3">
    <name type="scientific">Roseibium aggregatum (strain ATCC 25650 / DSM 13394 / JCM 20685 / NBRC 16684 / NCIMB 2208 / IAM 12614 / B1)</name>
    <name type="common">Stappia aggregata</name>
    <dbReference type="NCBI Taxonomy" id="384765"/>
    <lineage>
        <taxon>Bacteria</taxon>
        <taxon>Pseudomonadati</taxon>
        <taxon>Pseudomonadota</taxon>
        <taxon>Alphaproteobacteria</taxon>
        <taxon>Hyphomicrobiales</taxon>
        <taxon>Stappiaceae</taxon>
        <taxon>Roseibium</taxon>
    </lineage>
</organism>
<dbReference type="OrthoDB" id="2376237at2"/>
<sequence>MIRKQHLAELNVARLRYEITDPRIADFVNNLDRVNAAAERSSGFVWRLKDEAGNATSMTSENDPLVIPNLSVWTDVTSLENFVFKTVHKRIYDRRAEWFEVMERMHFVMWPVDVGHEPTLVEALQKLDYLNTHGSTDLAFGWDHVKDANLWRSARCSSTAA</sequence>
<dbReference type="eggNOG" id="COG2329">
    <property type="taxonomic scope" value="Bacteria"/>
</dbReference>
<name>A0NQQ0_ROSAI</name>
<dbReference type="InterPro" id="IPR011008">
    <property type="entry name" value="Dimeric_a/b-barrel"/>
</dbReference>
<gene>
    <name evidence="2" type="ORF">SIAM614_13873</name>
</gene>
<feature type="domain" description="DUF3291" evidence="1">
    <location>
        <begin position="7"/>
        <end position="143"/>
    </location>
</feature>
<evidence type="ECO:0000313" key="2">
    <source>
        <dbReference type="EMBL" id="EAV45108.1"/>
    </source>
</evidence>
<accession>A0NQQ0</accession>
<dbReference type="SUPFAM" id="SSF54909">
    <property type="entry name" value="Dimeric alpha+beta barrel"/>
    <property type="match status" value="1"/>
</dbReference>
<proteinExistence type="predicted"/>
<evidence type="ECO:0000259" key="1">
    <source>
        <dbReference type="Pfam" id="PF11695"/>
    </source>
</evidence>
<dbReference type="InterPro" id="IPR021708">
    <property type="entry name" value="DUF3291"/>
</dbReference>
<dbReference type="AlphaFoldDB" id="A0NQQ0"/>